<evidence type="ECO:0000256" key="6">
    <source>
        <dbReference type="ARBA" id="ARBA00022695"/>
    </source>
</evidence>
<comment type="function">
    <text evidence="10">Promotes RNA polymerase assembly. Latches the N- and C-terminal regions of the beta' subunit thereby facilitating its interaction with the beta and alpha subunits.</text>
</comment>
<evidence type="ECO:0000313" key="11">
    <source>
        <dbReference type="EMBL" id="SOC37978.1"/>
    </source>
</evidence>
<comment type="subunit">
    <text evidence="10">The RNAP catalytic core consists of 2 alpha, 1 beta, 1 beta' and 1 omega subunit. When a sigma factor is associated with the core the holoenzyme is formed, which can initiate transcription.</text>
</comment>
<organism evidence="11 12">
    <name type="scientific">Salinicoccus kekensis</name>
    <dbReference type="NCBI Taxonomy" id="714307"/>
    <lineage>
        <taxon>Bacteria</taxon>
        <taxon>Bacillati</taxon>
        <taxon>Bacillota</taxon>
        <taxon>Bacilli</taxon>
        <taxon>Bacillales</taxon>
        <taxon>Staphylococcaceae</taxon>
        <taxon>Salinicoccus</taxon>
    </lineage>
</organism>
<evidence type="ECO:0000256" key="10">
    <source>
        <dbReference type="HAMAP-Rule" id="MF_00366"/>
    </source>
</evidence>
<dbReference type="Gene3D" id="3.90.940.10">
    <property type="match status" value="1"/>
</dbReference>
<dbReference type="PANTHER" id="PTHR34476:SF1">
    <property type="entry name" value="DNA-DIRECTED RNA POLYMERASE SUBUNIT OMEGA"/>
    <property type="match status" value="1"/>
</dbReference>
<protein>
    <recommendedName>
        <fullName evidence="3 10">DNA-directed RNA polymerase subunit omega</fullName>
        <shortName evidence="10">RNAP omega subunit</shortName>
        <ecNumber evidence="2 10">2.7.7.6</ecNumber>
    </recommendedName>
    <alternativeName>
        <fullName evidence="10">RNA polymerase omega subunit</fullName>
    </alternativeName>
    <alternativeName>
        <fullName evidence="8 10">Transcriptase subunit omega</fullName>
    </alternativeName>
</protein>
<dbReference type="RefSeq" id="WP_097038226.1">
    <property type="nucleotide sequence ID" value="NZ_OBQF01000001.1"/>
</dbReference>
<dbReference type="GO" id="GO:0000428">
    <property type="term" value="C:DNA-directed RNA polymerase complex"/>
    <property type="evidence" value="ECO:0007669"/>
    <property type="project" value="UniProtKB-KW"/>
</dbReference>
<keyword evidence="6 10" id="KW-0548">Nucleotidyltransferase</keyword>
<dbReference type="EMBL" id="OBQF01000001">
    <property type="protein sequence ID" value="SOC37978.1"/>
    <property type="molecule type" value="Genomic_DNA"/>
</dbReference>
<dbReference type="GO" id="GO:0003677">
    <property type="term" value="F:DNA binding"/>
    <property type="evidence" value="ECO:0007669"/>
    <property type="project" value="UniProtKB-UniRule"/>
</dbReference>
<dbReference type="Proteomes" id="UP000219412">
    <property type="component" value="Unassembled WGS sequence"/>
</dbReference>
<dbReference type="AlphaFoldDB" id="A0A285U9A1"/>
<dbReference type="InterPro" id="IPR003716">
    <property type="entry name" value="DNA-dir_RNA_pol_omega"/>
</dbReference>
<keyword evidence="5 10" id="KW-0808">Transferase</keyword>
<dbReference type="GO" id="GO:0006351">
    <property type="term" value="P:DNA-templated transcription"/>
    <property type="evidence" value="ECO:0007669"/>
    <property type="project" value="UniProtKB-UniRule"/>
</dbReference>
<dbReference type="OrthoDB" id="9815459at2"/>
<dbReference type="EC" id="2.7.7.6" evidence="2 10"/>
<keyword evidence="12" id="KW-1185">Reference proteome</keyword>
<comment type="catalytic activity">
    <reaction evidence="9 10">
        <text>RNA(n) + a ribonucleoside 5'-triphosphate = RNA(n+1) + diphosphate</text>
        <dbReference type="Rhea" id="RHEA:21248"/>
        <dbReference type="Rhea" id="RHEA-COMP:14527"/>
        <dbReference type="Rhea" id="RHEA-COMP:17342"/>
        <dbReference type="ChEBI" id="CHEBI:33019"/>
        <dbReference type="ChEBI" id="CHEBI:61557"/>
        <dbReference type="ChEBI" id="CHEBI:140395"/>
        <dbReference type="EC" id="2.7.7.6"/>
    </reaction>
</comment>
<sequence>MLYPPVHELKKNVDSKYLVVTLAAKRARELQDYPDRVILENYESVKTVGMALEEIAENRVRPLN</sequence>
<evidence type="ECO:0000256" key="1">
    <source>
        <dbReference type="ARBA" id="ARBA00006711"/>
    </source>
</evidence>
<dbReference type="NCBIfam" id="TIGR00690">
    <property type="entry name" value="rpoZ"/>
    <property type="match status" value="1"/>
</dbReference>
<dbReference type="SUPFAM" id="SSF63562">
    <property type="entry name" value="RPB6/omega subunit-like"/>
    <property type="match status" value="1"/>
</dbReference>
<evidence type="ECO:0000256" key="2">
    <source>
        <dbReference type="ARBA" id="ARBA00012418"/>
    </source>
</evidence>
<evidence type="ECO:0000256" key="7">
    <source>
        <dbReference type="ARBA" id="ARBA00023163"/>
    </source>
</evidence>
<accession>A0A285U9A1</accession>
<evidence type="ECO:0000313" key="12">
    <source>
        <dbReference type="Proteomes" id="UP000219412"/>
    </source>
</evidence>
<evidence type="ECO:0000256" key="8">
    <source>
        <dbReference type="ARBA" id="ARBA00029924"/>
    </source>
</evidence>
<reference evidence="12" key="1">
    <citation type="submission" date="2017-08" db="EMBL/GenBank/DDBJ databases">
        <authorList>
            <person name="Varghese N."/>
            <person name="Submissions S."/>
        </authorList>
    </citation>
    <scope>NUCLEOTIDE SEQUENCE [LARGE SCALE GENOMIC DNA]</scope>
    <source>
        <strain evidence="12">DSM 23173</strain>
    </source>
</reference>
<dbReference type="SMART" id="SM01409">
    <property type="entry name" value="RNA_pol_Rpb6"/>
    <property type="match status" value="1"/>
</dbReference>
<dbReference type="InterPro" id="IPR006110">
    <property type="entry name" value="Pol_omega/Rpo6/RPB6"/>
</dbReference>
<evidence type="ECO:0000256" key="3">
    <source>
        <dbReference type="ARBA" id="ARBA00013725"/>
    </source>
</evidence>
<name>A0A285U9A1_9STAP</name>
<evidence type="ECO:0000256" key="4">
    <source>
        <dbReference type="ARBA" id="ARBA00022478"/>
    </source>
</evidence>
<gene>
    <name evidence="10" type="primary">rpoZ</name>
    <name evidence="11" type="ORF">SAMN05878391_0200</name>
</gene>
<evidence type="ECO:0000256" key="5">
    <source>
        <dbReference type="ARBA" id="ARBA00022679"/>
    </source>
</evidence>
<dbReference type="PANTHER" id="PTHR34476">
    <property type="entry name" value="DNA-DIRECTED RNA POLYMERASE SUBUNIT OMEGA"/>
    <property type="match status" value="1"/>
</dbReference>
<dbReference type="HAMAP" id="MF_00366">
    <property type="entry name" value="RNApol_bact_RpoZ"/>
    <property type="match status" value="1"/>
</dbReference>
<keyword evidence="7 10" id="KW-0804">Transcription</keyword>
<keyword evidence="4 10" id="KW-0240">DNA-directed RNA polymerase</keyword>
<proteinExistence type="inferred from homology"/>
<dbReference type="GO" id="GO:0003899">
    <property type="term" value="F:DNA-directed RNA polymerase activity"/>
    <property type="evidence" value="ECO:0007669"/>
    <property type="project" value="UniProtKB-UniRule"/>
</dbReference>
<dbReference type="InterPro" id="IPR036161">
    <property type="entry name" value="RPB6/omega-like_sf"/>
</dbReference>
<comment type="similarity">
    <text evidence="1 10">Belongs to the RNA polymerase subunit omega family.</text>
</comment>
<dbReference type="Pfam" id="PF01192">
    <property type="entry name" value="RNA_pol_Rpb6"/>
    <property type="match status" value="1"/>
</dbReference>
<evidence type="ECO:0000256" key="9">
    <source>
        <dbReference type="ARBA" id="ARBA00048552"/>
    </source>
</evidence>